<comment type="caution">
    <text evidence="1">The sequence shown here is derived from an EMBL/GenBank/DDBJ whole genome shotgun (WGS) entry which is preliminary data.</text>
</comment>
<evidence type="ECO:0000313" key="1">
    <source>
        <dbReference type="EMBL" id="KXA91241.1"/>
    </source>
</evidence>
<evidence type="ECO:0000313" key="2">
    <source>
        <dbReference type="Proteomes" id="UP000070163"/>
    </source>
</evidence>
<protein>
    <submittedName>
        <fullName evidence="1">Uncharacterized protein</fullName>
    </submittedName>
</protein>
<dbReference type="Proteomes" id="UP000070163">
    <property type="component" value="Unassembled WGS sequence"/>
</dbReference>
<dbReference type="AlphaFoldDB" id="A0A133UAN4"/>
<feature type="non-terminal residue" evidence="1">
    <location>
        <position position="1"/>
    </location>
</feature>
<gene>
    <name evidence="1" type="ORF">AKJ57_01875</name>
</gene>
<name>A0A133UAN4_9EURY</name>
<proteinExistence type="predicted"/>
<organism evidence="1 2">
    <name type="scientific">candidate division MSBL1 archaeon SCGC-AAA259A05</name>
    <dbReference type="NCBI Taxonomy" id="1698259"/>
    <lineage>
        <taxon>Archaea</taxon>
        <taxon>Methanobacteriati</taxon>
        <taxon>Methanobacteriota</taxon>
        <taxon>candidate division MSBL1</taxon>
    </lineage>
</organism>
<sequence length="72" mass="8383">SESKDIQAFSGGVDESKTLYKWTKKLSTRVKNIKLVENARTYHRTTVTLEENKESYLPKHQITVSDNILERE</sequence>
<reference evidence="1 2" key="1">
    <citation type="journal article" date="2016" name="Sci. Rep.">
        <title>Metabolic traits of an uncultured archaeal lineage -MSBL1- from brine pools of the Red Sea.</title>
        <authorList>
            <person name="Mwirichia R."/>
            <person name="Alam I."/>
            <person name="Rashid M."/>
            <person name="Vinu M."/>
            <person name="Ba-Alawi W."/>
            <person name="Anthony Kamau A."/>
            <person name="Kamanda Ngugi D."/>
            <person name="Goker M."/>
            <person name="Klenk H.P."/>
            <person name="Bajic V."/>
            <person name="Stingl U."/>
        </authorList>
    </citation>
    <scope>NUCLEOTIDE SEQUENCE [LARGE SCALE GENOMIC DNA]</scope>
    <source>
        <strain evidence="1">SCGC-AAA259A05</strain>
    </source>
</reference>
<accession>A0A133UAN4</accession>
<dbReference type="EMBL" id="LHXJ01000015">
    <property type="protein sequence ID" value="KXA91241.1"/>
    <property type="molecule type" value="Genomic_DNA"/>
</dbReference>
<keyword evidence="2" id="KW-1185">Reference proteome</keyword>